<organism evidence="1 2">
    <name type="scientific">Nocardia acididurans</name>
    <dbReference type="NCBI Taxonomy" id="2802282"/>
    <lineage>
        <taxon>Bacteria</taxon>
        <taxon>Bacillati</taxon>
        <taxon>Actinomycetota</taxon>
        <taxon>Actinomycetes</taxon>
        <taxon>Mycobacteriales</taxon>
        <taxon>Nocardiaceae</taxon>
        <taxon>Nocardia</taxon>
    </lineage>
</organism>
<keyword evidence="2" id="KW-1185">Reference proteome</keyword>
<comment type="caution">
    <text evidence="1">The sequence shown here is derived from an EMBL/GenBank/DDBJ whole genome shotgun (WGS) entry which is preliminary data.</text>
</comment>
<evidence type="ECO:0000313" key="1">
    <source>
        <dbReference type="EMBL" id="MBL1079759.1"/>
    </source>
</evidence>
<evidence type="ECO:0008006" key="3">
    <source>
        <dbReference type="Google" id="ProtNLM"/>
    </source>
</evidence>
<dbReference type="RefSeq" id="WP_201957296.1">
    <property type="nucleotide sequence ID" value="NZ_JAERRJ010000019.1"/>
</dbReference>
<dbReference type="EMBL" id="JAERRJ010000019">
    <property type="protein sequence ID" value="MBL1079759.1"/>
    <property type="molecule type" value="Genomic_DNA"/>
</dbReference>
<protein>
    <recommendedName>
        <fullName evidence="3">DUF2694 domain-containing protein</fullName>
    </recommendedName>
</protein>
<dbReference type="Proteomes" id="UP000602198">
    <property type="component" value="Unassembled WGS sequence"/>
</dbReference>
<sequence>MTEPSETSTPPSDTGDRDTVVFEVFNPDSSVGVGCNREGEVIGLHLNDDARDNGDSWLAEEILRVAQLTHLKSRLGLRREMESNGVLPHTVDAFDLPTEATYRAAEHAAFTTPR</sequence>
<accession>A0ABS1MHL2</accession>
<name>A0ABS1MHL2_9NOCA</name>
<proteinExistence type="predicted"/>
<gene>
    <name evidence="1" type="ORF">JK358_35695</name>
</gene>
<reference evidence="1 2" key="1">
    <citation type="submission" date="2021-01" db="EMBL/GenBank/DDBJ databases">
        <title>WGS of actinomycetes isolated from Thailand.</title>
        <authorList>
            <person name="Thawai C."/>
        </authorList>
    </citation>
    <scope>NUCLEOTIDE SEQUENCE [LARGE SCALE GENOMIC DNA]</scope>
    <source>
        <strain evidence="1 2">LPG 2</strain>
    </source>
</reference>
<evidence type="ECO:0000313" key="2">
    <source>
        <dbReference type="Proteomes" id="UP000602198"/>
    </source>
</evidence>